<protein>
    <submittedName>
        <fullName evidence="7">Hydroxymethylglutaryl-CoA synthase</fullName>
    </submittedName>
</protein>
<organism evidence="7 8">
    <name type="scientific">Vagococcus salmoninarum</name>
    <dbReference type="NCBI Taxonomy" id="2739"/>
    <lineage>
        <taxon>Bacteria</taxon>
        <taxon>Bacillati</taxon>
        <taxon>Bacillota</taxon>
        <taxon>Bacilli</taxon>
        <taxon>Lactobacillales</taxon>
        <taxon>Enterococcaceae</taxon>
        <taxon>Vagococcus</taxon>
    </lineage>
</organism>
<dbReference type="PANTHER" id="PTHR43323">
    <property type="entry name" value="3-HYDROXY-3-METHYLGLUTARYL COENZYME A SYNTHASE"/>
    <property type="match status" value="1"/>
</dbReference>
<evidence type="ECO:0000256" key="2">
    <source>
        <dbReference type="ARBA" id="ARBA00022679"/>
    </source>
</evidence>
<reference evidence="7 8" key="1">
    <citation type="submission" date="2017-05" db="EMBL/GenBank/DDBJ databases">
        <title>Vagococcus spp. assemblies.</title>
        <authorList>
            <person name="Gulvik C.A."/>
        </authorList>
    </citation>
    <scope>NUCLEOTIDE SEQUENCE [LARGE SCALE GENOMIC DNA]</scope>
    <source>
        <strain evidence="7 8">NCFB 2777</strain>
    </source>
</reference>
<feature type="binding site" evidence="4">
    <location>
        <position position="242"/>
    </location>
    <ligand>
        <name>(3S)-3-hydroxy-3-methylglutaryl-CoA</name>
        <dbReference type="ChEBI" id="CHEBI:43074"/>
    </ligand>
</feature>
<feature type="domain" description="Hydroxymethylglutaryl-coenzyme A synthase C-terminal" evidence="6">
    <location>
        <begin position="171"/>
        <end position="258"/>
    </location>
</feature>
<feature type="active site" description="Proton donor/acceptor" evidence="3">
    <location>
        <position position="79"/>
    </location>
</feature>
<feature type="binding site" evidence="4">
    <location>
        <position position="143"/>
    </location>
    <ligand>
        <name>(3S)-3-hydroxy-3-methylglutaryl-CoA</name>
        <dbReference type="ChEBI" id="CHEBI:43074"/>
    </ligand>
</feature>
<dbReference type="InterPro" id="IPR013746">
    <property type="entry name" value="HMG_CoA_synt_C_dom"/>
</dbReference>
<dbReference type="OrthoDB" id="9769523at2"/>
<evidence type="ECO:0000256" key="3">
    <source>
        <dbReference type="PIRSR" id="PIRSR611554-1"/>
    </source>
</evidence>
<feature type="domain" description="Hydroxymethylglutaryl-coenzyme A synthase N-terminal" evidence="5">
    <location>
        <begin position="2"/>
        <end position="164"/>
    </location>
</feature>
<dbReference type="Gene3D" id="3.40.47.10">
    <property type="match status" value="2"/>
</dbReference>
<feature type="domain" description="Hydroxymethylglutaryl-coenzyme A synthase C-terminal" evidence="6">
    <location>
        <begin position="266"/>
        <end position="348"/>
    </location>
</feature>
<dbReference type="AlphaFoldDB" id="A0A429ZM61"/>
<feature type="active site" description="Acyl-thioester intermediate" evidence="3">
    <location>
        <position position="111"/>
    </location>
</feature>
<dbReference type="CDD" id="cd00827">
    <property type="entry name" value="init_cond_enzymes"/>
    <property type="match status" value="1"/>
</dbReference>
<comment type="similarity">
    <text evidence="1">Belongs to the thiolase-like superfamily. HMG-CoA synthase family.</text>
</comment>
<dbReference type="EMBL" id="NGJU01000013">
    <property type="protein sequence ID" value="RST94748.1"/>
    <property type="molecule type" value="Genomic_DNA"/>
</dbReference>
<dbReference type="GO" id="GO:0006084">
    <property type="term" value="P:acetyl-CoA metabolic process"/>
    <property type="evidence" value="ECO:0007669"/>
    <property type="project" value="InterPro"/>
</dbReference>
<gene>
    <name evidence="7" type="ORF">CBF35_09400</name>
</gene>
<dbReference type="InterPro" id="IPR011554">
    <property type="entry name" value="HMG_CoA_synthase_prok"/>
</dbReference>
<dbReference type="Pfam" id="PF01154">
    <property type="entry name" value="HMG_CoA_synt_N"/>
    <property type="match status" value="1"/>
</dbReference>
<dbReference type="SUPFAM" id="SSF53901">
    <property type="entry name" value="Thiolase-like"/>
    <property type="match status" value="2"/>
</dbReference>
<dbReference type="Pfam" id="PF08540">
    <property type="entry name" value="HMG_CoA_synt_C"/>
    <property type="match status" value="2"/>
</dbReference>
<keyword evidence="2" id="KW-0808">Transferase</keyword>
<comment type="caution">
    <text evidence="7">The sequence shown here is derived from an EMBL/GenBank/DDBJ whole genome shotgun (WGS) entry which is preliminary data.</text>
</comment>
<accession>A0A429ZM61</accession>
<name>A0A429ZM61_9ENTE</name>
<evidence type="ECO:0000259" key="6">
    <source>
        <dbReference type="Pfam" id="PF08540"/>
    </source>
</evidence>
<dbReference type="PANTHER" id="PTHR43323:SF2">
    <property type="entry name" value="HYDROXYMETHYLGLUTARYL-COA SYNTHASE"/>
    <property type="match status" value="1"/>
</dbReference>
<evidence type="ECO:0000259" key="5">
    <source>
        <dbReference type="Pfam" id="PF01154"/>
    </source>
</evidence>
<feature type="active site" description="Proton donor/acceptor" evidence="3">
    <location>
        <position position="233"/>
    </location>
</feature>
<proteinExistence type="inferred from homology"/>
<dbReference type="NCBIfam" id="TIGR01835">
    <property type="entry name" value="HMG-CoA-S_prok"/>
    <property type="match status" value="1"/>
</dbReference>
<dbReference type="RefSeq" id="WP_126780436.1">
    <property type="nucleotide sequence ID" value="NZ_CAUQJP010000026.1"/>
</dbReference>
<sequence length="388" mass="42907">MNIGIDKINFFTPNLYVDLITLAEARGIDPDKFTVGIGQNQMSVNPVTQDAVSMGANAALPILSEADAELIDLVILGTESGVDYSKSGAVFIHQLLGIQPFARSIEIKQACYGATAGLMMAREYIKAHPERKVLVIGSDVARYGLATAGEVTQGAGAVAMIITKDPQILILDEISVPYSSNIFDFWRPNYSDTAIVDGKYSNEAYIEFFNQCWQEFTKQTEFTLDDFEAICFHLPYSKMGKKALDTILNEGSQKTQARLLTNYQISTTYTKAMGNIYTGSLYLGLCALLDGQPNLQADQRIGLFSYGSGAVSEFFSGRLVPNFQEHLQTQDHHDLLASRQVLTIADYESLFLESLPTDGSTVELNNSFDQAPIQLSRISNHQRHYEKK</sequence>
<evidence type="ECO:0000256" key="4">
    <source>
        <dbReference type="PIRSR" id="PIRSR611554-2"/>
    </source>
</evidence>
<evidence type="ECO:0000313" key="8">
    <source>
        <dbReference type="Proteomes" id="UP000287239"/>
    </source>
</evidence>
<dbReference type="InterPro" id="IPR013528">
    <property type="entry name" value="HMG_CoA_synth_N"/>
</dbReference>
<evidence type="ECO:0000313" key="7">
    <source>
        <dbReference type="EMBL" id="RST94748.1"/>
    </source>
</evidence>
<feature type="binding site" evidence="4">
    <location>
        <position position="29"/>
    </location>
    <ligand>
        <name>(3S)-3-hydroxy-3-methylglutaryl-CoA</name>
        <dbReference type="ChEBI" id="CHEBI:43074"/>
    </ligand>
</feature>
<dbReference type="InterPro" id="IPR016039">
    <property type="entry name" value="Thiolase-like"/>
</dbReference>
<keyword evidence="8" id="KW-1185">Reference proteome</keyword>
<evidence type="ECO:0000256" key="1">
    <source>
        <dbReference type="ARBA" id="ARBA00007061"/>
    </source>
</evidence>
<dbReference type="GeneID" id="98568586"/>
<feature type="binding site" evidence="4">
    <location>
        <position position="275"/>
    </location>
    <ligand>
        <name>(3S)-3-hydroxy-3-methylglutaryl-CoA</name>
        <dbReference type="ChEBI" id="CHEBI:43074"/>
    </ligand>
</feature>
<dbReference type="GO" id="GO:0004421">
    <property type="term" value="F:hydroxymethylglutaryl-CoA synthase activity"/>
    <property type="evidence" value="ECO:0007669"/>
    <property type="project" value="InterPro"/>
</dbReference>
<dbReference type="Proteomes" id="UP000287239">
    <property type="component" value="Unassembled WGS sequence"/>
</dbReference>